<keyword evidence="2" id="KW-0677">Repeat</keyword>
<dbReference type="OrthoDB" id="9801697at2"/>
<keyword evidence="1 4" id="KW-0808">Transferase</keyword>
<keyword evidence="3" id="KW-0012">Acyltransferase</keyword>
<comment type="caution">
    <text evidence="4">The sequence shown here is derived from an EMBL/GenBank/DDBJ whole genome shotgun (WGS) entry which is preliminary data.</text>
</comment>
<evidence type="ECO:0000256" key="3">
    <source>
        <dbReference type="ARBA" id="ARBA00023315"/>
    </source>
</evidence>
<sequence>MKYILQQSGFVLRKRYLRRFSSFFRKAWLRTFGMQIGKNTAVPSLVITWPHQVSLGEDCKLEDSIYFKFDGIWKKGPSIRIKNRVFIGSNCEFNIRKEISIGDDCLIASGCRFIDHDHGTALGMLIRDQHGEEGPIQLHQNVWLGANVIVLKGVEIGQGAIVAAGAVVVRSIPENEIWGGVPAKKIGVRA</sequence>
<dbReference type="EMBL" id="SNYC01000004">
    <property type="protein sequence ID" value="TDQ09987.1"/>
    <property type="molecule type" value="Genomic_DNA"/>
</dbReference>
<dbReference type="AlphaFoldDB" id="A0A4V3D1B6"/>
<dbReference type="PANTHER" id="PTHR23416">
    <property type="entry name" value="SIALIC ACID SYNTHASE-RELATED"/>
    <property type="match status" value="1"/>
</dbReference>
<evidence type="ECO:0000313" key="5">
    <source>
        <dbReference type="Proteomes" id="UP000295620"/>
    </source>
</evidence>
<reference evidence="4 5" key="1">
    <citation type="submission" date="2019-03" db="EMBL/GenBank/DDBJ databases">
        <title>Genomic Encyclopedia of Archaeal and Bacterial Type Strains, Phase II (KMG-II): from individual species to whole genera.</title>
        <authorList>
            <person name="Goeker M."/>
        </authorList>
    </citation>
    <scope>NUCLEOTIDE SEQUENCE [LARGE SCALE GENOMIC DNA]</scope>
    <source>
        <strain evidence="4 5">DSM 19035</strain>
    </source>
</reference>
<dbReference type="InterPro" id="IPR011004">
    <property type="entry name" value="Trimer_LpxA-like_sf"/>
</dbReference>
<dbReference type="GO" id="GO:0016746">
    <property type="term" value="F:acyltransferase activity"/>
    <property type="evidence" value="ECO:0007669"/>
    <property type="project" value="UniProtKB-KW"/>
</dbReference>
<dbReference type="PROSITE" id="PS00101">
    <property type="entry name" value="HEXAPEP_TRANSFERASES"/>
    <property type="match status" value="1"/>
</dbReference>
<dbReference type="InterPro" id="IPR051159">
    <property type="entry name" value="Hexapeptide_acetyltransf"/>
</dbReference>
<dbReference type="Pfam" id="PF14602">
    <property type="entry name" value="Hexapep_2"/>
    <property type="match status" value="1"/>
</dbReference>
<dbReference type="RefSeq" id="WP_133576031.1">
    <property type="nucleotide sequence ID" value="NZ_SNYC01000004.1"/>
</dbReference>
<dbReference type="InterPro" id="IPR018357">
    <property type="entry name" value="Hexapep_transf_CS"/>
</dbReference>
<dbReference type="PANTHER" id="PTHR23416:SF78">
    <property type="entry name" value="LIPOPOLYSACCHARIDE BIOSYNTHESIS O-ACETYL TRANSFERASE WBBJ-RELATED"/>
    <property type="match status" value="1"/>
</dbReference>
<evidence type="ECO:0000256" key="2">
    <source>
        <dbReference type="ARBA" id="ARBA00022737"/>
    </source>
</evidence>
<protein>
    <submittedName>
        <fullName evidence="4">Succinyltransferase-like protein</fullName>
    </submittedName>
</protein>
<name>A0A4V3D1B6_9SPHI</name>
<dbReference type="Pfam" id="PF00132">
    <property type="entry name" value="Hexapep"/>
    <property type="match status" value="1"/>
</dbReference>
<organism evidence="4 5">
    <name type="scientific">Pedobacter metabolipauper</name>
    <dbReference type="NCBI Taxonomy" id="425513"/>
    <lineage>
        <taxon>Bacteria</taxon>
        <taxon>Pseudomonadati</taxon>
        <taxon>Bacteroidota</taxon>
        <taxon>Sphingobacteriia</taxon>
        <taxon>Sphingobacteriales</taxon>
        <taxon>Sphingobacteriaceae</taxon>
        <taxon>Pedobacter</taxon>
    </lineage>
</organism>
<dbReference type="Proteomes" id="UP000295620">
    <property type="component" value="Unassembled WGS sequence"/>
</dbReference>
<evidence type="ECO:0000313" key="4">
    <source>
        <dbReference type="EMBL" id="TDQ09987.1"/>
    </source>
</evidence>
<dbReference type="InterPro" id="IPR001451">
    <property type="entry name" value="Hexapep"/>
</dbReference>
<proteinExistence type="predicted"/>
<gene>
    <name evidence="4" type="ORF">ATK78_2146</name>
</gene>
<accession>A0A4V3D1B6</accession>
<dbReference type="Gene3D" id="2.160.10.10">
    <property type="entry name" value="Hexapeptide repeat proteins"/>
    <property type="match status" value="1"/>
</dbReference>
<dbReference type="CDD" id="cd04647">
    <property type="entry name" value="LbH_MAT_like"/>
    <property type="match status" value="1"/>
</dbReference>
<evidence type="ECO:0000256" key="1">
    <source>
        <dbReference type="ARBA" id="ARBA00022679"/>
    </source>
</evidence>
<dbReference type="SUPFAM" id="SSF51161">
    <property type="entry name" value="Trimeric LpxA-like enzymes"/>
    <property type="match status" value="1"/>
</dbReference>
<keyword evidence="5" id="KW-1185">Reference proteome</keyword>